<dbReference type="AlphaFoldDB" id="A0A1Q8V8R7"/>
<reference evidence="2 3" key="1">
    <citation type="submission" date="2016-12" db="EMBL/GenBank/DDBJ databases">
        <title>Genomic Comparison of strains in the 'Actinomyces naeslundii' Group.</title>
        <authorList>
            <person name="Mughal S.R."/>
            <person name="Do T."/>
            <person name="Gilbert S.C."/>
            <person name="Witherden E.A."/>
            <person name="Didelot X."/>
            <person name="Beighton D."/>
        </authorList>
    </citation>
    <scope>NUCLEOTIDE SEQUENCE [LARGE SCALE GENOMIC DNA]</scope>
    <source>
        <strain evidence="2 3">CCUG 33920</strain>
    </source>
</reference>
<accession>A0A1Q8V8R7</accession>
<evidence type="ECO:0000256" key="1">
    <source>
        <dbReference type="SAM" id="MobiDB-lite"/>
    </source>
</evidence>
<feature type="region of interest" description="Disordered" evidence="1">
    <location>
        <begin position="14"/>
        <end position="34"/>
    </location>
</feature>
<dbReference type="EMBL" id="MSKJ01000014">
    <property type="protein sequence ID" value="OLO44493.1"/>
    <property type="molecule type" value="Genomic_DNA"/>
</dbReference>
<comment type="caution">
    <text evidence="2">The sequence shown here is derived from an EMBL/GenBank/DDBJ whole genome shotgun (WGS) entry which is preliminary data.</text>
</comment>
<feature type="compositionally biased region" description="Polar residues" evidence="1">
    <location>
        <begin position="25"/>
        <end position="34"/>
    </location>
</feature>
<gene>
    <name evidence="2" type="ORF">BKH29_06615</name>
</gene>
<sequence>MDLDQGTIICPIALDDPSKPWMTPRPSTSNSEQKQYGSWLLLSSDMKRFRITHLQHKVN</sequence>
<evidence type="ECO:0000313" key="2">
    <source>
        <dbReference type="EMBL" id="OLO44493.1"/>
    </source>
</evidence>
<evidence type="ECO:0000313" key="3">
    <source>
        <dbReference type="Proteomes" id="UP000186857"/>
    </source>
</evidence>
<organism evidence="2 3">
    <name type="scientific">Actinomyces oris</name>
    <dbReference type="NCBI Taxonomy" id="544580"/>
    <lineage>
        <taxon>Bacteria</taxon>
        <taxon>Bacillati</taxon>
        <taxon>Actinomycetota</taxon>
        <taxon>Actinomycetes</taxon>
        <taxon>Actinomycetales</taxon>
        <taxon>Actinomycetaceae</taxon>
        <taxon>Actinomyces</taxon>
    </lineage>
</organism>
<name>A0A1Q8V8R7_9ACTO</name>
<protein>
    <submittedName>
        <fullName evidence="2">Uncharacterized protein</fullName>
    </submittedName>
</protein>
<proteinExistence type="predicted"/>
<dbReference type="Proteomes" id="UP000186857">
    <property type="component" value="Unassembled WGS sequence"/>
</dbReference>